<dbReference type="AlphaFoldDB" id="A0A183TL91"/>
<dbReference type="EMBL" id="UYSU01042180">
    <property type="protein sequence ID" value="VDM03625.1"/>
    <property type="molecule type" value="Genomic_DNA"/>
</dbReference>
<sequence>MCKGLDKTWTKSGPQSHPGLFSVFNTPVGSDHCLRLQRMCKGLDKTWTKSGPQSHPGLFSVFNTPVGSGGTTYKTHYTPKTIPPEDIGAKTKHRSHEIRAAVKKEIEAEEQKLTFPTDYRSQTTVDFFNNPVPAKPKRSRRTISQDSKLVKPFRRNVNFSTPIEYKMDAPQPYEMKGYTSMQFK</sequence>
<keyword evidence="2" id="KW-1185">Reference proteome</keyword>
<evidence type="ECO:0000313" key="1">
    <source>
        <dbReference type="EMBL" id="VDM03625.1"/>
    </source>
</evidence>
<name>A0A183TL91_SCHSO</name>
<dbReference type="OrthoDB" id="2120499at2759"/>
<protein>
    <submittedName>
        <fullName evidence="3">TPX2 domain-containing protein</fullName>
    </submittedName>
</protein>
<evidence type="ECO:0000313" key="2">
    <source>
        <dbReference type="Proteomes" id="UP000275846"/>
    </source>
</evidence>
<dbReference type="Proteomes" id="UP000275846">
    <property type="component" value="Unassembled WGS sequence"/>
</dbReference>
<proteinExistence type="predicted"/>
<gene>
    <name evidence="1" type="ORF">SSLN_LOCUS17239</name>
</gene>
<organism evidence="3">
    <name type="scientific">Schistocephalus solidus</name>
    <name type="common">Tapeworm</name>
    <dbReference type="NCBI Taxonomy" id="70667"/>
    <lineage>
        <taxon>Eukaryota</taxon>
        <taxon>Metazoa</taxon>
        <taxon>Spiralia</taxon>
        <taxon>Lophotrochozoa</taxon>
        <taxon>Platyhelminthes</taxon>
        <taxon>Cestoda</taxon>
        <taxon>Eucestoda</taxon>
        <taxon>Diphyllobothriidea</taxon>
        <taxon>Diphyllobothriidae</taxon>
        <taxon>Schistocephalus</taxon>
    </lineage>
</organism>
<accession>A0A183TL91</accession>
<reference evidence="3" key="1">
    <citation type="submission" date="2016-06" db="UniProtKB">
        <authorList>
            <consortium name="WormBaseParasite"/>
        </authorList>
    </citation>
    <scope>IDENTIFICATION</scope>
</reference>
<reference evidence="1 2" key="2">
    <citation type="submission" date="2018-11" db="EMBL/GenBank/DDBJ databases">
        <authorList>
            <consortium name="Pathogen Informatics"/>
        </authorList>
    </citation>
    <scope>NUCLEOTIDE SEQUENCE [LARGE SCALE GENOMIC DNA]</scope>
    <source>
        <strain evidence="1 2">NST_G2</strain>
    </source>
</reference>
<evidence type="ECO:0000313" key="3">
    <source>
        <dbReference type="WBParaSite" id="SSLN_0001789401-mRNA-1"/>
    </source>
</evidence>
<dbReference type="WBParaSite" id="SSLN_0001789401-mRNA-1">
    <property type="protein sequence ID" value="SSLN_0001789401-mRNA-1"/>
    <property type="gene ID" value="SSLN_0001789401"/>
</dbReference>